<evidence type="ECO:0000256" key="6">
    <source>
        <dbReference type="SAM" id="MobiDB-lite"/>
    </source>
</evidence>
<feature type="compositionally biased region" description="Basic and acidic residues" evidence="6">
    <location>
        <begin position="65"/>
        <end position="76"/>
    </location>
</feature>
<keyword evidence="5 7" id="KW-0472">Membrane</keyword>
<evidence type="ECO:0000256" key="3">
    <source>
        <dbReference type="ARBA" id="ARBA00022692"/>
    </source>
</evidence>
<organism evidence="9 10">
    <name type="scientific">Nocardia goodfellowii</name>
    <dbReference type="NCBI Taxonomy" id="882446"/>
    <lineage>
        <taxon>Bacteria</taxon>
        <taxon>Bacillati</taxon>
        <taxon>Actinomycetota</taxon>
        <taxon>Actinomycetes</taxon>
        <taxon>Mycobacteriales</taxon>
        <taxon>Nocardiaceae</taxon>
        <taxon>Nocardia</taxon>
    </lineage>
</organism>
<protein>
    <recommendedName>
        <fullName evidence="8">Cardiolipin synthase N-terminal domain-containing protein</fullName>
    </recommendedName>
</protein>
<gene>
    <name evidence="9" type="ORF">BJ987_001893</name>
</gene>
<evidence type="ECO:0000259" key="8">
    <source>
        <dbReference type="Pfam" id="PF13396"/>
    </source>
</evidence>
<feature type="region of interest" description="Disordered" evidence="6">
    <location>
        <begin position="65"/>
        <end position="86"/>
    </location>
</feature>
<keyword evidence="2" id="KW-1003">Cell membrane</keyword>
<dbReference type="Proteomes" id="UP001519325">
    <property type="component" value="Unassembled WGS sequence"/>
</dbReference>
<dbReference type="Pfam" id="PF13396">
    <property type="entry name" value="PLDc_N"/>
    <property type="match status" value="1"/>
</dbReference>
<reference evidence="9 10" key="1">
    <citation type="submission" date="2021-03" db="EMBL/GenBank/DDBJ databases">
        <title>Sequencing the genomes of 1000 actinobacteria strains.</title>
        <authorList>
            <person name="Klenk H.-P."/>
        </authorList>
    </citation>
    <scope>NUCLEOTIDE SEQUENCE [LARGE SCALE GENOMIC DNA]</scope>
    <source>
        <strain evidence="9 10">DSM 45516</strain>
    </source>
</reference>
<keyword evidence="10" id="KW-1185">Reference proteome</keyword>
<feature type="domain" description="Cardiolipin synthase N-terminal" evidence="8">
    <location>
        <begin position="12"/>
        <end position="57"/>
    </location>
</feature>
<keyword evidence="4 7" id="KW-1133">Transmembrane helix</keyword>
<evidence type="ECO:0000313" key="10">
    <source>
        <dbReference type="Proteomes" id="UP001519325"/>
    </source>
</evidence>
<dbReference type="InterPro" id="IPR027379">
    <property type="entry name" value="CLS_N"/>
</dbReference>
<feature type="region of interest" description="Disordered" evidence="6">
    <location>
        <begin position="100"/>
        <end position="124"/>
    </location>
</feature>
<evidence type="ECO:0000256" key="7">
    <source>
        <dbReference type="SAM" id="Phobius"/>
    </source>
</evidence>
<proteinExistence type="predicted"/>
<sequence length="124" mass="14402">MPYAVVGLITLALWVYCLIDVIMSPESDVRQLPKGLWLIIIILVPTVGAILWLLLGRPVDAERRSNTRYSEYDRPGRHVAQNPDDDEAFLRRLRERAEAQRREARRQEEARQAEADRRHQAGEE</sequence>
<evidence type="ECO:0000256" key="4">
    <source>
        <dbReference type="ARBA" id="ARBA00022989"/>
    </source>
</evidence>
<evidence type="ECO:0000256" key="1">
    <source>
        <dbReference type="ARBA" id="ARBA00004651"/>
    </source>
</evidence>
<evidence type="ECO:0000313" key="9">
    <source>
        <dbReference type="EMBL" id="MBP2188992.1"/>
    </source>
</evidence>
<comment type="subcellular location">
    <subcellularLocation>
        <location evidence="1">Cell membrane</location>
        <topology evidence="1">Multi-pass membrane protein</topology>
    </subcellularLocation>
</comment>
<feature type="transmembrane region" description="Helical" evidence="7">
    <location>
        <begin position="35"/>
        <end position="55"/>
    </location>
</feature>
<keyword evidence="3 7" id="KW-0812">Transmembrane</keyword>
<evidence type="ECO:0000256" key="5">
    <source>
        <dbReference type="ARBA" id="ARBA00023136"/>
    </source>
</evidence>
<accession>A0ABS4QBC2</accession>
<name>A0ABS4QBC2_9NOCA</name>
<comment type="caution">
    <text evidence="9">The sequence shown here is derived from an EMBL/GenBank/DDBJ whole genome shotgun (WGS) entry which is preliminary data.</text>
</comment>
<dbReference type="EMBL" id="JAGGMR010000001">
    <property type="protein sequence ID" value="MBP2188992.1"/>
    <property type="molecule type" value="Genomic_DNA"/>
</dbReference>
<dbReference type="RefSeq" id="WP_209887008.1">
    <property type="nucleotide sequence ID" value="NZ_JAGGMR010000001.1"/>
</dbReference>
<evidence type="ECO:0000256" key="2">
    <source>
        <dbReference type="ARBA" id="ARBA00022475"/>
    </source>
</evidence>